<dbReference type="PANTHER" id="PTHR30250:SF11">
    <property type="entry name" value="O-ANTIGEN TRANSPORTER-RELATED"/>
    <property type="match status" value="1"/>
</dbReference>
<feature type="transmembrane region" description="Helical" evidence="6">
    <location>
        <begin position="336"/>
        <end position="363"/>
    </location>
</feature>
<feature type="transmembrane region" description="Helical" evidence="6">
    <location>
        <begin position="89"/>
        <end position="111"/>
    </location>
</feature>
<feature type="transmembrane region" description="Helical" evidence="6">
    <location>
        <begin position="375"/>
        <end position="394"/>
    </location>
</feature>
<feature type="transmembrane region" description="Helical" evidence="6">
    <location>
        <begin position="225"/>
        <end position="244"/>
    </location>
</feature>
<dbReference type="EMBL" id="JBHUOV010000001">
    <property type="protein sequence ID" value="MFD2822505.1"/>
    <property type="molecule type" value="Genomic_DNA"/>
</dbReference>
<evidence type="ECO:0000256" key="4">
    <source>
        <dbReference type="ARBA" id="ARBA00022989"/>
    </source>
</evidence>
<comment type="caution">
    <text evidence="7">The sequence shown here is derived from an EMBL/GenBank/DDBJ whole genome shotgun (WGS) entry which is preliminary data.</text>
</comment>
<feature type="transmembrane region" description="Helical" evidence="6">
    <location>
        <begin position="50"/>
        <end position="68"/>
    </location>
</feature>
<dbReference type="RefSeq" id="WP_183485273.1">
    <property type="nucleotide sequence ID" value="NZ_JBHUOV010000001.1"/>
</dbReference>
<feature type="transmembrane region" description="Helical" evidence="6">
    <location>
        <begin position="21"/>
        <end position="44"/>
    </location>
</feature>
<comment type="subcellular location">
    <subcellularLocation>
        <location evidence="1">Cell membrane</location>
        <topology evidence="1">Multi-pass membrane protein</topology>
    </subcellularLocation>
</comment>
<gene>
    <name evidence="7" type="ORF">ACFS5M_02415</name>
</gene>
<dbReference type="PANTHER" id="PTHR30250">
    <property type="entry name" value="PST FAMILY PREDICTED COLANIC ACID TRANSPORTER"/>
    <property type="match status" value="1"/>
</dbReference>
<evidence type="ECO:0000256" key="6">
    <source>
        <dbReference type="SAM" id="Phobius"/>
    </source>
</evidence>
<feature type="transmembrane region" description="Helical" evidence="6">
    <location>
        <begin position="400"/>
        <end position="419"/>
    </location>
</feature>
<protein>
    <submittedName>
        <fullName evidence="7">MATE family efflux transporter</fullName>
    </submittedName>
</protein>
<keyword evidence="2" id="KW-1003">Cell membrane</keyword>
<dbReference type="Proteomes" id="UP001597533">
    <property type="component" value="Unassembled WGS sequence"/>
</dbReference>
<keyword evidence="4 6" id="KW-1133">Transmembrane helix</keyword>
<evidence type="ECO:0000256" key="5">
    <source>
        <dbReference type="ARBA" id="ARBA00023136"/>
    </source>
</evidence>
<evidence type="ECO:0000256" key="1">
    <source>
        <dbReference type="ARBA" id="ARBA00004651"/>
    </source>
</evidence>
<organism evidence="7 8">
    <name type="scientific">Lacinutrix iliipiscaria</name>
    <dbReference type="NCBI Taxonomy" id="1230532"/>
    <lineage>
        <taxon>Bacteria</taxon>
        <taxon>Pseudomonadati</taxon>
        <taxon>Bacteroidota</taxon>
        <taxon>Flavobacteriia</taxon>
        <taxon>Flavobacteriales</taxon>
        <taxon>Flavobacteriaceae</taxon>
        <taxon>Lacinutrix</taxon>
    </lineage>
</organism>
<keyword evidence="3 6" id="KW-0812">Transmembrane</keyword>
<dbReference type="Pfam" id="PF01554">
    <property type="entry name" value="MatE"/>
    <property type="match status" value="1"/>
</dbReference>
<keyword evidence="5 6" id="KW-0472">Membrane</keyword>
<sequence>MIKRLLAKDINVLELFSKGGSFFIIKVFGFLAGYIFTLLISRFYGAEVNGLVAISFSIFLIGSLIPRFGFDINLVKTFSSTPIEEAKEVYYHTIKVSFFLALFIAFLGVLFKSFFCEIFNIDQPIYVVFGFASIPLWTLTIINAGALRGLKKIKEFSFFTNAGRFVFALILLIIFYSLANYREPYVPILAHTTGLFGLTIYSFIKVHSIIRTVEVKPTNFKVIDYVKDSLPLMLSSSLILLLGWTDTIFLGVYTSSKEVGVYHVALKLAALIGFSLQSMNSILAPKIAKAYKEEDKKLFDKLLSITIKVNFFFSLGIILFLVIFRNYLLSFFGEEFLLGSNLLLLLCVGQLSNAICGPVGVVFQMTGKQKTFQNLVLGAFIINIILDLILIQPYGYYGAAISSVVSMSFWNFLGVYIIWKHYRILLAYIPFR</sequence>
<dbReference type="InterPro" id="IPR050833">
    <property type="entry name" value="Poly_Biosynth_Transport"/>
</dbReference>
<reference evidence="8" key="1">
    <citation type="journal article" date="2019" name="Int. J. Syst. Evol. Microbiol.">
        <title>The Global Catalogue of Microorganisms (GCM) 10K type strain sequencing project: providing services to taxonomists for standard genome sequencing and annotation.</title>
        <authorList>
            <consortium name="The Broad Institute Genomics Platform"/>
            <consortium name="The Broad Institute Genome Sequencing Center for Infectious Disease"/>
            <person name="Wu L."/>
            <person name="Ma J."/>
        </authorList>
    </citation>
    <scope>NUCLEOTIDE SEQUENCE [LARGE SCALE GENOMIC DNA]</scope>
    <source>
        <strain evidence="8">KCTC 32141</strain>
    </source>
</reference>
<accession>A0ABW5WN04</accession>
<evidence type="ECO:0000313" key="7">
    <source>
        <dbReference type="EMBL" id="MFD2822505.1"/>
    </source>
</evidence>
<keyword evidence="8" id="KW-1185">Reference proteome</keyword>
<name>A0ABW5WN04_9FLAO</name>
<feature type="transmembrane region" description="Helical" evidence="6">
    <location>
        <begin position="185"/>
        <end position="204"/>
    </location>
</feature>
<feature type="transmembrane region" description="Helical" evidence="6">
    <location>
        <begin position="158"/>
        <end position="179"/>
    </location>
</feature>
<feature type="transmembrane region" description="Helical" evidence="6">
    <location>
        <begin position="123"/>
        <end position="146"/>
    </location>
</feature>
<evidence type="ECO:0000256" key="3">
    <source>
        <dbReference type="ARBA" id="ARBA00022692"/>
    </source>
</evidence>
<dbReference type="InterPro" id="IPR002528">
    <property type="entry name" value="MATE_fam"/>
</dbReference>
<feature type="transmembrane region" description="Helical" evidence="6">
    <location>
        <begin position="305"/>
        <end position="324"/>
    </location>
</feature>
<proteinExistence type="predicted"/>
<feature type="transmembrane region" description="Helical" evidence="6">
    <location>
        <begin position="264"/>
        <end position="284"/>
    </location>
</feature>
<evidence type="ECO:0000256" key="2">
    <source>
        <dbReference type="ARBA" id="ARBA00022475"/>
    </source>
</evidence>
<evidence type="ECO:0000313" key="8">
    <source>
        <dbReference type="Proteomes" id="UP001597533"/>
    </source>
</evidence>